<reference evidence="1 2" key="1">
    <citation type="submission" date="2010-01" db="EMBL/GenBank/DDBJ databases">
        <authorList>
            <person name="Weinstock G."/>
            <person name="Sodergren E."/>
            <person name="Clifton S."/>
            <person name="Fulton L."/>
            <person name="Fulton B."/>
            <person name="Courtney L."/>
            <person name="Fronick C."/>
            <person name="Harrison M."/>
            <person name="Strong C."/>
            <person name="Farmer C."/>
            <person name="Delahaunty K."/>
            <person name="Markovic C."/>
            <person name="Hall O."/>
            <person name="Minx P."/>
            <person name="Tomlinson C."/>
            <person name="Mitreva M."/>
            <person name="Nelson J."/>
            <person name="Hou S."/>
            <person name="Wollam A."/>
            <person name="Pepin K.H."/>
            <person name="Johnson M."/>
            <person name="Bhonagiri V."/>
            <person name="Nash W.E."/>
            <person name="Warren W."/>
            <person name="Chinwalla A."/>
            <person name="Mardis E.R."/>
            <person name="Wilson R.K."/>
        </authorList>
    </citation>
    <scope>NUCLEOTIDE SEQUENCE [LARGE SCALE GENOMIC DNA]</scope>
    <source>
        <strain evidence="1 2">NJ9703</strain>
    </source>
</reference>
<proteinExistence type="predicted"/>
<dbReference type="EMBL" id="ACEO02000006">
    <property type="protein sequence ID" value="EFC52094.1"/>
    <property type="molecule type" value="Genomic_DNA"/>
</dbReference>
<dbReference type="Proteomes" id="UP000004621">
    <property type="component" value="Unassembled WGS sequence"/>
</dbReference>
<dbReference type="AlphaFoldDB" id="A0A9W5IQV5"/>
<protein>
    <submittedName>
        <fullName evidence="1">Uncharacterized protein</fullName>
    </submittedName>
</protein>
<comment type="caution">
    <text evidence="1">The sequence shown here is derived from an EMBL/GenBank/DDBJ whole genome shotgun (WGS) entry which is preliminary data.</text>
</comment>
<accession>A0A9W5IQV5</accession>
<sequence length="46" mass="5328">MAKINRFINSGRLKNPISDGLMLFKKLAKILYLIPYKFCKIKAAQK</sequence>
<evidence type="ECO:0000313" key="2">
    <source>
        <dbReference type="Proteomes" id="UP000004621"/>
    </source>
</evidence>
<name>A0A9W5IQV5_NEISU</name>
<evidence type="ECO:0000313" key="1">
    <source>
        <dbReference type="EMBL" id="EFC52094.1"/>
    </source>
</evidence>
<organism evidence="1 2">
    <name type="scientific">Neisseria subflava NJ9703</name>
    <dbReference type="NCBI Taxonomy" id="546268"/>
    <lineage>
        <taxon>Bacteria</taxon>
        <taxon>Pseudomonadati</taxon>
        <taxon>Pseudomonadota</taxon>
        <taxon>Betaproteobacteria</taxon>
        <taxon>Neisseriales</taxon>
        <taxon>Neisseriaceae</taxon>
        <taxon>Neisseria</taxon>
    </lineage>
</organism>
<gene>
    <name evidence="1" type="ORF">NEISUBOT_04498</name>
</gene>